<dbReference type="SMART" id="SM00028">
    <property type="entry name" value="TPR"/>
    <property type="match status" value="6"/>
</dbReference>
<dbReference type="PROSITE" id="PS50005">
    <property type="entry name" value="TPR"/>
    <property type="match status" value="4"/>
</dbReference>
<evidence type="ECO:0000256" key="1">
    <source>
        <dbReference type="ARBA" id="ARBA00000085"/>
    </source>
</evidence>
<dbReference type="GO" id="GO:0000155">
    <property type="term" value="F:phosphorelay sensor kinase activity"/>
    <property type="evidence" value="ECO:0007669"/>
    <property type="project" value="InterPro"/>
</dbReference>
<keyword evidence="5 11" id="KW-0418">Kinase</keyword>
<dbReference type="InterPro" id="IPR036097">
    <property type="entry name" value="HisK_dim/P_sf"/>
</dbReference>
<dbReference type="InterPro" id="IPR036890">
    <property type="entry name" value="HATPase_C_sf"/>
</dbReference>
<dbReference type="InterPro" id="IPR003594">
    <property type="entry name" value="HATPase_dom"/>
</dbReference>
<dbReference type="SMART" id="SM00387">
    <property type="entry name" value="HATPase_c"/>
    <property type="match status" value="1"/>
</dbReference>
<dbReference type="PANTHER" id="PTHR43711">
    <property type="entry name" value="TWO-COMPONENT HISTIDINE KINASE"/>
    <property type="match status" value="1"/>
</dbReference>
<dbReference type="EMBL" id="FQWQ01000001">
    <property type="protein sequence ID" value="SHG85647.1"/>
    <property type="molecule type" value="Genomic_DNA"/>
</dbReference>
<dbReference type="InterPro" id="IPR004358">
    <property type="entry name" value="Sig_transdc_His_kin-like_C"/>
</dbReference>
<dbReference type="CDD" id="cd00082">
    <property type="entry name" value="HisKA"/>
    <property type="match status" value="1"/>
</dbReference>
<dbReference type="CDD" id="cd00075">
    <property type="entry name" value="HATPase"/>
    <property type="match status" value="1"/>
</dbReference>
<organism evidence="11 12">
    <name type="scientific">Chryseolinea serpens</name>
    <dbReference type="NCBI Taxonomy" id="947013"/>
    <lineage>
        <taxon>Bacteria</taxon>
        <taxon>Pseudomonadati</taxon>
        <taxon>Bacteroidota</taxon>
        <taxon>Cytophagia</taxon>
        <taxon>Cytophagales</taxon>
        <taxon>Fulvivirgaceae</taxon>
        <taxon>Chryseolinea</taxon>
    </lineage>
</organism>
<dbReference type="SUPFAM" id="SSF48452">
    <property type="entry name" value="TPR-like"/>
    <property type="match status" value="1"/>
</dbReference>
<dbReference type="EC" id="2.7.13.3" evidence="2"/>
<feature type="domain" description="Histidine kinase" evidence="10">
    <location>
        <begin position="458"/>
        <end position="673"/>
    </location>
</feature>
<evidence type="ECO:0000313" key="12">
    <source>
        <dbReference type="Proteomes" id="UP000184212"/>
    </source>
</evidence>
<proteinExistence type="predicted"/>
<dbReference type="OrthoDB" id="9810447at2"/>
<comment type="catalytic activity">
    <reaction evidence="1">
        <text>ATP + protein L-histidine = ADP + protein N-phospho-L-histidine.</text>
        <dbReference type="EC" id="2.7.13.3"/>
    </reaction>
</comment>
<reference evidence="11 12" key="1">
    <citation type="submission" date="2016-11" db="EMBL/GenBank/DDBJ databases">
        <authorList>
            <person name="Jaros S."/>
            <person name="Januszkiewicz K."/>
            <person name="Wedrychowicz H."/>
        </authorList>
    </citation>
    <scope>NUCLEOTIDE SEQUENCE [LARGE SCALE GENOMIC DNA]</scope>
    <source>
        <strain evidence="11 12">DSM 24574</strain>
    </source>
</reference>
<accession>A0A1M5N839</accession>
<protein>
    <recommendedName>
        <fullName evidence="2">histidine kinase</fullName>
        <ecNumber evidence="2">2.7.13.3</ecNumber>
    </recommendedName>
</protein>
<feature type="transmembrane region" description="Helical" evidence="8">
    <location>
        <begin position="398"/>
        <end position="418"/>
    </location>
</feature>
<evidence type="ECO:0000256" key="7">
    <source>
        <dbReference type="PROSITE-ProRule" id="PRU00339"/>
    </source>
</evidence>
<keyword evidence="3" id="KW-0597">Phosphoprotein</keyword>
<dbReference type="Pfam" id="PF00512">
    <property type="entry name" value="HisKA"/>
    <property type="match status" value="1"/>
</dbReference>
<feature type="repeat" description="TPR" evidence="7">
    <location>
        <begin position="281"/>
        <end position="314"/>
    </location>
</feature>
<dbReference type="InterPro" id="IPR050736">
    <property type="entry name" value="Sensor_HK_Regulatory"/>
</dbReference>
<dbReference type="PROSITE" id="PS50109">
    <property type="entry name" value="HIS_KIN"/>
    <property type="match status" value="1"/>
</dbReference>
<dbReference type="InterPro" id="IPR005467">
    <property type="entry name" value="His_kinase_dom"/>
</dbReference>
<evidence type="ECO:0000256" key="9">
    <source>
        <dbReference type="SAM" id="SignalP"/>
    </source>
</evidence>
<dbReference type="Gene3D" id="3.30.565.10">
    <property type="entry name" value="Histidine kinase-like ATPase, C-terminal domain"/>
    <property type="match status" value="1"/>
</dbReference>
<evidence type="ECO:0000313" key="11">
    <source>
        <dbReference type="EMBL" id="SHG85647.1"/>
    </source>
</evidence>
<feature type="repeat" description="TPR" evidence="7">
    <location>
        <begin position="241"/>
        <end position="274"/>
    </location>
</feature>
<keyword evidence="8" id="KW-0812">Transmembrane</keyword>
<dbReference type="InterPro" id="IPR003661">
    <property type="entry name" value="HisK_dim/P_dom"/>
</dbReference>
<evidence type="ECO:0000256" key="6">
    <source>
        <dbReference type="ARBA" id="ARBA00023012"/>
    </source>
</evidence>
<sequence>MKKTFWILLFVCSQAALHAQAPHEIDSLQKALKGSLPDSTRVRALVRLSTLNQYINFNASTRYTDEAVTLAEKLGVPELKVLAFQSKAYLLTSSGDHSNAIHFDNLSLENDIELKDSVKIARDYNNIGNDYYELGEYDDSFFYFTQSHRIATAVKDTFRMLVAYHNVGRVFKELGQYQRALDHLNLAKKMSEKQKDDEGIAYAYDEIGDVQLRKNEYDSALATLNRALELTRKLHVNSLEPKVHSKLATIYLAKGDFQNARAHYDSAYTLNARTKDRFGVAEVELGRGIVYTKEGDYAQALSKIENSLAVAKELNARVLEIKCFNQLSLLWEKKGDYKRSLEYYKQFKLLEDTLFSQEMQGKLIRDQMRLETESRDSQIAYLSQKDQNTTNALKKQEFVRNILVVVVALTVILLITVYRSGRRRRQINMLLLQHQEEMEKRSEELERLNQVKDKFFSIISHDLRSPINALSGLLDLLDKGAVSETELPGHVRELKARFNHTRTLLNNLLDWTLLQMDKLSLQAAKIDIQRIVEENIQLLGSVHHKDIELVNEVPKNTIGFADSNTINLVIRNLMTNALKFTNDGGKVTIKSQEKGTQWVISVADNGVGMNTDVLKILFDKTAPYTTRGTANEKGTGLGLILCKEFVEKNGGKIWVESEEGKGSTFYFTLPKAS</sequence>
<keyword evidence="7" id="KW-0802">TPR repeat</keyword>
<keyword evidence="4" id="KW-0808">Transferase</keyword>
<dbReference type="SMART" id="SM00388">
    <property type="entry name" value="HisKA"/>
    <property type="match status" value="1"/>
</dbReference>
<keyword evidence="12" id="KW-1185">Reference proteome</keyword>
<feature type="repeat" description="TPR" evidence="7">
    <location>
        <begin position="201"/>
        <end position="234"/>
    </location>
</feature>
<dbReference type="AlphaFoldDB" id="A0A1M5N839"/>
<dbReference type="SUPFAM" id="SSF55874">
    <property type="entry name" value="ATPase domain of HSP90 chaperone/DNA topoisomerase II/histidine kinase"/>
    <property type="match status" value="1"/>
</dbReference>
<gene>
    <name evidence="11" type="ORF">SAMN04488109_2157</name>
</gene>
<keyword evidence="8" id="KW-0472">Membrane</keyword>
<keyword evidence="8" id="KW-1133">Transmembrane helix</keyword>
<dbReference type="Gene3D" id="1.10.287.130">
    <property type="match status" value="1"/>
</dbReference>
<dbReference type="Pfam" id="PF02518">
    <property type="entry name" value="HATPase_c"/>
    <property type="match status" value="1"/>
</dbReference>
<evidence type="ECO:0000256" key="2">
    <source>
        <dbReference type="ARBA" id="ARBA00012438"/>
    </source>
</evidence>
<dbReference type="STRING" id="947013.SAMN04488109_2157"/>
<dbReference type="PANTHER" id="PTHR43711:SF31">
    <property type="entry name" value="HISTIDINE KINASE"/>
    <property type="match status" value="1"/>
</dbReference>
<feature type="repeat" description="TPR" evidence="7">
    <location>
        <begin position="161"/>
        <end position="194"/>
    </location>
</feature>
<feature type="chain" id="PRO_5012567565" description="histidine kinase" evidence="9">
    <location>
        <begin position="19"/>
        <end position="673"/>
    </location>
</feature>
<dbReference type="RefSeq" id="WP_073133519.1">
    <property type="nucleotide sequence ID" value="NZ_FQWQ01000001.1"/>
</dbReference>
<evidence type="ECO:0000256" key="3">
    <source>
        <dbReference type="ARBA" id="ARBA00022553"/>
    </source>
</evidence>
<feature type="signal peptide" evidence="9">
    <location>
        <begin position="1"/>
        <end position="18"/>
    </location>
</feature>
<name>A0A1M5N839_9BACT</name>
<evidence type="ECO:0000256" key="5">
    <source>
        <dbReference type="ARBA" id="ARBA00022777"/>
    </source>
</evidence>
<dbReference type="Pfam" id="PF13424">
    <property type="entry name" value="TPR_12"/>
    <property type="match status" value="2"/>
</dbReference>
<dbReference type="PRINTS" id="PR00344">
    <property type="entry name" value="BCTRLSENSOR"/>
</dbReference>
<dbReference type="SUPFAM" id="SSF47384">
    <property type="entry name" value="Homodimeric domain of signal transducing histidine kinase"/>
    <property type="match status" value="1"/>
</dbReference>
<dbReference type="FunFam" id="3.30.565.10:FF:000006">
    <property type="entry name" value="Sensor histidine kinase WalK"/>
    <property type="match status" value="1"/>
</dbReference>
<evidence type="ECO:0000256" key="4">
    <source>
        <dbReference type="ARBA" id="ARBA00022679"/>
    </source>
</evidence>
<dbReference type="InterPro" id="IPR019734">
    <property type="entry name" value="TPR_rpt"/>
</dbReference>
<keyword evidence="6" id="KW-0902">Two-component regulatory system</keyword>
<dbReference type="Gene3D" id="1.25.40.10">
    <property type="entry name" value="Tetratricopeptide repeat domain"/>
    <property type="match status" value="2"/>
</dbReference>
<evidence type="ECO:0000259" key="10">
    <source>
        <dbReference type="PROSITE" id="PS50109"/>
    </source>
</evidence>
<dbReference type="Proteomes" id="UP000184212">
    <property type="component" value="Unassembled WGS sequence"/>
</dbReference>
<dbReference type="InterPro" id="IPR011990">
    <property type="entry name" value="TPR-like_helical_dom_sf"/>
</dbReference>
<keyword evidence="9" id="KW-0732">Signal</keyword>
<evidence type="ECO:0000256" key="8">
    <source>
        <dbReference type="SAM" id="Phobius"/>
    </source>
</evidence>